<evidence type="ECO:0000313" key="2">
    <source>
        <dbReference type="Proteomes" id="UP000054217"/>
    </source>
</evidence>
<dbReference type="AlphaFoldDB" id="A0A0C3J2L1"/>
<dbReference type="HOGENOM" id="CLU_018552_1_3_1"/>
<reference evidence="2" key="2">
    <citation type="submission" date="2015-01" db="EMBL/GenBank/DDBJ databases">
        <title>Evolutionary Origins and Diversification of the Mycorrhizal Mutualists.</title>
        <authorList>
            <consortium name="DOE Joint Genome Institute"/>
            <consortium name="Mycorrhizal Genomics Consortium"/>
            <person name="Kohler A."/>
            <person name="Kuo A."/>
            <person name="Nagy L.G."/>
            <person name="Floudas D."/>
            <person name="Copeland A."/>
            <person name="Barry K.W."/>
            <person name="Cichocki N."/>
            <person name="Veneault-Fourrey C."/>
            <person name="LaButti K."/>
            <person name="Lindquist E.A."/>
            <person name="Lipzen A."/>
            <person name="Lundell T."/>
            <person name="Morin E."/>
            <person name="Murat C."/>
            <person name="Riley R."/>
            <person name="Ohm R."/>
            <person name="Sun H."/>
            <person name="Tunlid A."/>
            <person name="Henrissat B."/>
            <person name="Grigoriev I.V."/>
            <person name="Hibbett D.S."/>
            <person name="Martin F."/>
        </authorList>
    </citation>
    <scope>NUCLEOTIDE SEQUENCE [LARGE SCALE GENOMIC DNA]</scope>
    <source>
        <strain evidence="2">Marx 270</strain>
    </source>
</reference>
<reference evidence="1 2" key="1">
    <citation type="submission" date="2014-04" db="EMBL/GenBank/DDBJ databases">
        <authorList>
            <consortium name="DOE Joint Genome Institute"/>
            <person name="Kuo A."/>
            <person name="Kohler A."/>
            <person name="Costa M.D."/>
            <person name="Nagy L.G."/>
            <person name="Floudas D."/>
            <person name="Copeland A."/>
            <person name="Barry K.W."/>
            <person name="Cichocki N."/>
            <person name="Veneault-Fourrey C."/>
            <person name="LaButti K."/>
            <person name="Lindquist E.A."/>
            <person name="Lipzen A."/>
            <person name="Lundell T."/>
            <person name="Morin E."/>
            <person name="Murat C."/>
            <person name="Sun H."/>
            <person name="Tunlid A."/>
            <person name="Henrissat B."/>
            <person name="Grigoriev I.V."/>
            <person name="Hibbett D.S."/>
            <person name="Martin F."/>
            <person name="Nordberg H.P."/>
            <person name="Cantor M.N."/>
            <person name="Hua S.X."/>
        </authorList>
    </citation>
    <scope>NUCLEOTIDE SEQUENCE [LARGE SCALE GENOMIC DNA]</scope>
    <source>
        <strain evidence="1 2">Marx 270</strain>
    </source>
</reference>
<accession>A0A0C3J2L1</accession>
<protein>
    <submittedName>
        <fullName evidence="1">Uncharacterized protein</fullName>
    </submittedName>
</protein>
<keyword evidence="2" id="KW-1185">Reference proteome</keyword>
<dbReference type="Proteomes" id="UP000054217">
    <property type="component" value="Unassembled WGS sequence"/>
</dbReference>
<evidence type="ECO:0000313" key="1">
    <source>
        <dbReference type="EMBL" id="KIO03308.1"/>
    </source>
</evidence>
<proteinExistence type="predicted"/>
<sequence>MRSSQLSLLDHFANHHLHLFLRRLHVWPEVFDCILDQISTHPIFHSSSENHQLPVAIQLATFLFHVGHYGNAASPEDVAQWAGVSVGLVINFTNWVMVAILDEHDTFVNIPPHDLEDMERARTFTESWTCLAWRNGVFAADSSSIPLFEKPQIFGESFYDRKSRYLLNCQVCIPMHTKWNTYHS</sequence>
<dbReference type="OrthoDB" id="2687688at2759"/>
<name>A0A0C3J2L1_PISTI</name>
<dbReference type="EMBL" id="KN831977">
    <property type="protein sequence ID" value="KIO03308.1"/>
    <property type="molecule type" value="Genomic_DNA"/>
</dbReference>
<organism evidence="1 2">
    <name type="scientific">Pisolithus tinctorius Marx 270</name>
    <dbReference type="NCBI Taxonomy" id="870435"/>
    <lineage>
        <taxon>Eukaryota</taxon>
        <taxon>Fungi</taxon>
        <taxon>Dikarya</taxon>
        <taxon>Basidiomycota</taxon>
        <taxon>Agaricomycotina</taxon>
        <taxon>Agaricomycetes</taxon>
        <taxon>Agaricomycetidae</taxon>
        <taxon>Boletales</taxon>
        <taxon>Sclerodermatineae</taxon>
        <taxon>Pisolithaceae</taxon>
        <taxon>Pisolithus</taxon>
    </lineage>
</organism>
<gene>
    <name evidence="1" type="ORF">M404DRAFT_145853</name>
</gene>
<dbReference type="InParanoid" id="A0A0C3J2L1"/>